<evidence type="ECO:0000256" key="2">
    <source>
        <dbReference type="ARBA" id="ARBA00022448"/>
    </source>
</evidence>
<gene>
    <name evidence="7" type="ORF">A3C06_01165</name>
</gene>
<keyword evidence="4" id="KW-0406">Ion transport</keyword>
<accession>A0A1G2MVI0</accession>
<dbReference type="STRING" id="1802312.A3C06_01165"/>
<reference evidence="7 8" key="1">
    <citation type="journal article" date="2016" name="Nat. Commun.">
        <title>Thousands of microbial genomes shed light on interconnected biogeochemical processes in an aquifer system.</title>
        <authorList>
            <person name="Anantharaman K."/>
            <person name="Brown C.T."/>
            <person name="Hug L.A."/>
            <person name="Sharon I."/>
            <person name="Castelle C.J."/>
            <person name="Probst A.J."/>
            <person name="Thomas B.C."/>
            <person name="Singh A."/>
            <person name="Wilkins M.J."/>
            <person name="Karaoz U."/>
            <person name="Brodie E.L."/>
            <person name="Williams K.H."/>
            <person name="Hubbard S.S."/>
            <person name="Banfield J.F."/>
        </authorList>
    </citation>
    <scope>NUCLEOTIDE SEQUENCE [LARGE SCALE GENOMIC DNA]</scope>
</reference>
<sequence length="126" mass="14445">MKYTPIQYAKTLYELVEADPKHDKETVKKFAQTLVAHGKTSQLRAILAEFERQWYIQKGITPVEVTSTRTGQVKAKTLKELVGTEIELIEKIDSTVGEGARITIGDWRIDNTVQRRMNELKQAVQR</sequence>
<dbReference type="GO" id="GO:0016020">
    <property type="term" value="C:membrane"/>
    <property type="evidence" value="ECO:0007669"/>
    <property type="project" value="UniProtKB-SubCell"/>
</dbReference>
<evidence type="ECO:0000256" key="1">
    <source>
        <dbReference type="ARBA" id="ARBA00004370"/>
    </source>
</evidence>
<keyword evidence="5" id="KW-0472">Membrane</keyword>
<dbReference type="Proteomes" id="UP000177565">
    <property type="component" value="Unassembled WGS sequence"/>
</dbReference>
<evidence type="ECO:0000256" key="5">
    <source>
        <dbReference type="ARBA" id="ARBA00023136"/>
    </source>
</evidence>
<dbReference type="Pfam" id="PF00213">
    <property type="entry name" value="OSCP"/>
    <property type="match status" value="1"/>
</dbReference>
<evidence type="ECO:0000256" key="4">
    <source>
        <dbReference type="ARBA" id="ARBA00023065"/>
    </source>
</evidence>
<proteinExistence type="predicted"/>
<keyword evidence="6" id="KW-0066">ATP synthesis</keyword>
<dbReference type="GO" id="GO:0046933">
    <property type="term" value="F:proton-transporting ATP synthase activity, rotational mechanism"/>
    <property type="evidence" value="ECO:0007669"/>
    <property type="project" value="InterPro"/>
</dbReference>
<evidence type="ECO:0000313" key="8">
    <source>
        <dbReference type="Proteomes" id="UP000177565"/>
    </source>
</evidence>
<keyword evidence="3" id="KW-0375">Hydrogen ion transport</keyword>
<evidence type="ECO:0000256" key="3">
    <source>
        <dbReference type="ARBA" id="ARBA00022781"/>
    </source>
</evidence>
<comment type="subcellular location">
    <subcellularLocation>
        <location evidence="1">Membrane</location>
    </subcellularLocation>
</comment>
<dbReference type="EMBL" id="MHRQ01000012">
    <property type="protein sequence ID" value="OHA27092.1"/>
    <property type="molecule type" value="Genomic_DNA"/>
</dbReference>
<evidence type="ECO:0000256" key="6">
    <source>
        <dbReference type="ARBA" id="ARBA00023310"/>
    </source>
</evidence>
<evidence type="ECO:0000313" key="7">
    <source>
        <dbReference type="EMBL" id="OHA27092.1"/>
    </source>
</evidence>
<comment type="caution">
    <text evidence="7">The sequence shown here is derived from an EMBL/GenBank/DDBJ whole genome shotgun (WGS) entry which is preliminary data.</text>
</comment>
<protein>
    <submittedName>
        <fullName evidence="7">Uncharacterized protein</fullName>
    </submittedName>
</protein>
<dbReference type="AlphaFoldDB" id="A0A1G2MVI0"/>
<dbReference type="InterPro" id="IPR000711">
    <property type="entry name" value="ATPase_OSCP/dsu"/>
</dbReference>
<name>A0A1G2MVI0_9BACT</name>
<organism evidence="7 8">
    <name type="scientific">Candidatus Taylorbacteria bacterium RIFCSPHIGHO2_02_FULL_46_13</name>
    <dbReference type="NCBI Taxonomy" id="1802312"/>
    <lineage>
        <taxon>Bacteria</taxon>
        <taxon>Candidatus Tayloriibacteriota</taxon>
    </lineage>
</organism>
<keyword evidence="2" id="KW-0813">Transport</keyword>